<feature type="region of interest" description="Disordered" evidence="4">
    <location>
        <begin position="230"/>
        <end position="311"/>
    </location>
</feature>
<dbReference type="GO" id="GO:0006508">
    <property type="term" value="P:proteolysis"/>
    <property type="evidence" value="ECO:0007669"/>
    <property type="project" value="UniProtKB-KW"/>
</dbReference>
<sequence length="594" mass="66983">MSTHMDFEVICSFSIISIKAMDSFTDNHTVDLYIYDLTQGMARVMSQMILGRVLDGVWHTGVVVYGREYFFGSQGIQSCPPLNLVLFFSLQGGTVLGQPLKIEKIGETFIPYQVFKDYIRGLSESTFRLSSYSLLKHNCNSFSEDLCQFLCGTSIPKYILDLPQEFLSTPLGQTLGPLIDRIGASSGNNFSFEPQISARETSPGFDELNNQIEEARLQSLALEEKRKVTRDKLAKKEKKKDKKKKKLESNGTISSGSEYNSNSNMSEVESPGATNGTSPIIPSEMLPSERVLEDEAKERQAEEERRKNREPPVVFTNIDAKVELEALVKLVDGQLSKDEETSIEELHQYLIEGEGSWALGDNFLVFVGRILQDPNISTETRVHLLRALAFAALKDDIILLLHQDRRDHVLMNYAQDIDRRAPEEQQGMALFVCSVENKSEYDFSPNIIYLQMCNLFENVSSSEWLLYISEWTYNNTPTSNIRATTKLSVHCLLAACPTLQEIGSAIIHNLACKEVKTVVFDDVAIELTMALLQFFNSKPSEEHLFRTLKALSKFVQVSPDIPQLVQMIGPHPNTFKGTSPRVDQLIEEISKKVR</sequence>
<feature type="compositionally biased region" description="Basic and acidic residues" evidence="4">
    <location>
        <begin position="290"/>
        <end position="310"/>
    </location>
</feature>
<evidence type="ECO:0000313" key="6">
    <source>
        <dbReference type="EMBL" id="KAJ6637084.1"/>
    </source>
</evidence>
<evidence type="ECO:0000256" key="4">
    <source>
        <dbReference type="SAM" id="MobiDB-lite"/>
    </source>
</evidence>
<keyword evidence="3" id="KW-0378">Hydrolase</keyword>
<keyword evidence="2" id="KW-0645">Protease</keyword>
<dbReference type="EMBL" id="WJQU01000003">
    <property type="protein sequence ID" value="KAJ6637084.1"/>
    <property type="molecule type" value="Genomic_DNA"/>
</dbReference>
<comment type="caution">
    <text evidence="6">The sequence shown here is derived from an EMBL/GenBank/DDBJ whole genome shotgun (WGS) entry which is preliminary data.</text>
</comment>
<comment type="similarity">
    <text evidence="1">Belongs to the DeSI family.</text>
</comment>
<dbReference type="PANTHER" id="PTHR12378">
    <property type="entry name" value="DESUMOYLATING ISOPEPTIDASE"/>
    <property type="match status" value="1"/>
</dbReference>
<dbReference type="OrthoDB" id="21221at2759"/>
<protein>
    <submittedName>
        <fullName evidence="6">Desumoylating isopeptidase 1</fullName>
    </submittedName>
</protein>
<dbReference type="Proteomes" id="UP001151699">
    <property type="component" value="Chromosome X"/>
</dbReference>
<name>A0A9Q0MTY2_9DIPT</name>
<dbReference type="GO" id="GO:0008233">
    <property type="term" value="F:peptidase activity"/>
    <property type="evidence" value="ECO:0007669"/>
    <property type="project" value="UniProtKB-KW"/>
</dbReference>
<dbReference type="Pfam" id="PF05903">
    <property type="entry name" value="Peptidase_C97"/>
    <property type="match status" value="1"/>
</dbReference>
<dbReference type="PROSITE" id="PS51858">
    <property type="entry name" value="PPPDE"/>
    <property type="match status" value="1"/>
</dbReference>
<dbReference type="GO" id="GO:0070646">
    <property type="term" value="P:protein modification by small protein removal"/>
    <property type="evidence" value="ECO:0007669"/>
    <property type="project" value="TreeGrafter"/>
</dbReference>
<dbReference type="AlphaFoldDB" id="A0A9Q0MTY2"/>
<gene>
    <name evidence="6" type="primary">DESI1_0</name>
    <name evidence="6" type="ORF">Bhyg_09810</name>
</gene>
<accession>A0A9Q0MTY2</accession>
<dbReference type="SMART" id="SM01179">
    <property type="entry name" value="DUF862"/>
    <property type="match status" value="1"/>
</dbReference>
<dbReference type="InterPro" id="IPR008580">
    <property type="entry name" value="PPPDE_dom"/>
</dbReference>
<reference evidence="6" key="1">
    <citation type="submission" date="2022-07" db="EMBL/GenBank/DDBJ databases">
        <authorList>
            <person name="Trinca V."/>
            <person name="Uliana J.V.C."/>
            <person name="Torres T.T."/>
            <person name="Ward R.J."/>
            <person name="Monesi N."/>
        </authorList>
    </citation>
    <scope>NUCLEOTIDE SEQUENCE</scope>
    <source>
        <strain evidence="6">HSMRA1968</strain>
        <tissue evidence="6">Whole embryos</tissue>
    </source>
</reference>
<proteinExistence type="inferred from homology"/>
<evidence type="ECO:0000256" key="1">
    <source>
        <dbReference type="ARBA" id="ARBA00008140"/>
    </source>
</evidence>
<evidence type="ECO:0000313" key="7">
    <source>
        <dbReference type="Proteomes" id="UP001151699"/>
    </source>
</evidence>
<evidence type="ECO:0000256" key="2">
    <source>
        <dbReference type="ARBA" id="ARBA00022670"/>
    </source>
</evidence>
<evidence type="ECO:0000256" key="3">
    <source>
        <dbReference type="ARBA" id="ARBA00022801"/>
    </source>
</evidence>
<feature type="compositionally biased region" description="Polar residues" evidence="4">
    <location>
        <begin position="249"/>
        <end position="280"/>
    </location>
</feature>
<dbReference type="PANTHER" id="PTHR12378:SF7">
    <property type="entry name" value="DESUMOYLATING ISOPEPTIDASE 1"/>
    <property type="match status" value="1"/>
</dbReference>
<evidence type="ECO:0000259" key="5">
    <source>
        <dbReference type="PROSITE" id="PS51858"/>
    </source>
</evidence>
<organism evidence="6 7">
    <name type="scientific">Pseudolycoriella hygida</name>
    <dbReference type="NCBI Taxonomy" id="35572"/>
    <lineage>
        <taxon>Eukaryota</taxon>
        <taxon>Metazoa</taxon>
        <taxon>Ecdysozoa</taxon>
        <taxon>Arthropoda</taxon>
        <taxon>Hexapoda</taxon>
        <taxon>Insecta</taxon>
        <taxon>Pterygota</taxon>
        <taxon>Neoptera</taxon>
        <taxon>Endopterygota</taxon>
        <taxon>Diptera</taxon>
        <taxon>Nematocera</taxon>
        <taxon>Sciaroidea</taxon>
        <taxon>Sciaridae</taxon>
        <taxon>Pseudolycoriella</taxon>
    </lineage>
</organism>
<feature type="domain" description="PPPDE" evidence="5">
    <location>
        <begin position="28"/>
        <end position="180"/>
    </location>
</feature>
<feature type="compositionally biased region" description="Basic residues" evidence="4">
    <location>
        <begin position="235"/>
        <end position="246"/>
    </location>
</feature>
<dbReference type="Gene3D" id="3.90.1720.30">
    <property type="entry name" value="PPPDE domains"/>
    <property type="match status" value="1"/>
</dbReference>
<dbReference type="InterPro" id="IPR042266">
    <property type="entry name" value="PPPDE_sf"/>
</dbReference>
<keyword evidence="7" id="KW-1185">Reference proteome</keyword>